<name>A0A9K3PN13_9STRA</name>
<dbReference type="GO" id="GO:0005509">
    <property type="term" value="F:calcium ion binding"/>
    <property type="evidence" value="ECO:0007669"/>
    <property type="project" value="InterPro"/>
</dbReference>
<proteinExistence type="inferred from homology"/>
<protein>
    <submittedName>
        <fullName evidence="8">Aminotransferase AlaT</fullName>
    </submittedName>
</protein>
<keyword evidence="9" id="KW-1185">Reference proteome</keyword>
<dbReference type="FunFam" id="1.10.287.1970:FF:000001">
    <property type="entry name" value="Alanine aminotransferase 2"/>
    <property type="match status" value="1"/>
</dbReference>
<gene>
    <name evidence="8" type="ORF">IV203_010404</name>
</gene>
<organism evidence="8 9">
    <name type="scientific">Nitzschia inconspicua</name>
    <dbReference type="NCBI Taxonomy" id="303405"/>
    <lineage>
        <taxon>Eukaryota</taxon>
        <taxon>Sar</taxon>
        <taxon>Stramenopiles</taxon>
        <taxon>Ochrophyta</taxon>
        <taxon>Bacillariophyta</taxon>
        <taxon>Bacillariophyceae</taxon>
        <taxon>Bacillariophycidae</taxon>
        <taxon>Bacillariales</taxon>
        <taxon>Bacillariaceae</taxon>
        <taxon>Nitzschia</taxon>
    </lineage>
</organism>
<evidence type="ECO:0000256" key="1">
    <source>
        <dbReference type="ARBA" id="ARBA00001933"/>
    </source>
</evidence>
<dbReference type="InterPro" id="IPR004839">
    <property type="entry name" value="Aminotransferase_I/II_large"/>
</dbReference>
<comment type="caution">
    <text evidence="8">The sequence shown here is derived from an EMBL/GenBank/DDBJ whole genome shotgun (WGS) entry which is preliminary data.</text>
</comment>
<dbReference type="InterPro" id="IPR045088">
    <property type="entry name" value="ALAT1/2-like"/>
</dbReference>
<accession>A0A9K3PN13</accession>
<dbReference type="GO" id="GO:0004021">
    <property type="term" value="F:L-alanine:2-oxoglutarate aminotransferase activity"/>
    <property type="evidence" value="ECO:0007669"/>
    <property type="project" value="TreeGrafter"/>
</dbReference>
<dbReference type="EMBL" id="JAGRRH010000018">
    <property type="protein sequence ID" value="KAG7351044.1"/>
    <property type="molecule type" value="Genomic_DNA"/>
</dbReference>
<feature type="domain" description="EF-hand" evidence="7">
    <location>
        <begin position="78"/>
        <end position="113"/>
    </location>
</feature>
<keyword evidence="3 8" id="KW-0032">Aminotransferase</keyword>
<evidence type="ECO:0000313" key="9">
    <source>
        <dbReference type="Proteomes" id="UP000693970"/>
    </source>
</evidence>
<dbReference type="Pfam" id="PF00155">
    <property type="entry name" value="Aminotran_1_2"/>
    <property type="match status" value="1"/>
</dbReference>
<dbReference type="CDD" id="cd00609">
    <property type="entry name" value="AAT_like"/>
    <property type="match status" value="1"/>
</dbReference>
<dbReference type="GO" id="GO:0030170">
    <property type="term" value="F:pyridoxal phosphate binding"/>
    <property type="evidence" value="ECO:0007669"/>
    <property type="project" value="InterPro"/>
</dbReference>
<dbReference type="PANTHER" id="PTHR11751:SF29">
    <property type="entry name" value="ALANINE TRANSAMINASE"/>
    <property type="match status" value="1"/>
</dbReference>
<dbReference type="InterPro" id="IPR018247">
    <property type="entry name" value="EF_Hand_1_Ca_BS"/>
</dbReference>
<dbReference type="FunFam" id="3.90.1150.10:FF:000151">
    <property type="entry name" value="Alanine aminotransferase 2"/>
    <property type="match status" value="1"/>
</dbReference>
<reference evidence="8" key="2">
    <citation type="submission" date="2021-04" db="EMBL/GenBank/DDBJ databases">
        <authorList>
            <person name="Podell S."/>
        </authorList>
    </citation>
    <scope>NUCLEOTIDE SEQUENCE</scope>
    <source>
        <strain evidence="8">Hildebrandi</strain>
    </source>
</reference>
<dbReference type="OrthoDB" id="1732682at2759"/>
<dbReference type="PROSITE" id="PS00018">
    <property type="entry name" value="EF_HAND_1"/>
    <property type="match status" value="1"/>
</dbReference>
<dbReference type="FunFam" id="3.40.640.10:FF:000012">
    <property type="entry name" value="alanine aminotransferase 2"/>
    <property type="match status" value="1"/>
</dbReference>
<dbReference type="Proteomes" id="UP000693970">
    <property type="component" value="Unassembled WGS sequence"/>
</dbReference>
<evidence type="ECO:0000313" key="8">
    <source>
        <dbReference type="EMBL" id="KAG7351044.1"/>
    </source>
</evidence>
<keyword evidence="4" id="KW-0808">Transferase</keyword>
<dbReference type="PANTHER" id="PTHR11751">
    <property type="entry name" value="ALANINE AMINOTRANSFERASE"/>
    <property type="match status" value="1"/>
</dbReference>
<evidence type="ECO:0000256" key="4">
    <source>
        <dbReference type="ARBA" id="ARBA00022679"/>
    </source>
</evidence>
<dbReference type="InterPro" id="IPR002048">
    <property type="entry name" value="EF_hand_dom"/>
</dbReference>
<evidence type="ECO:0000256" key="2">
    <source>
        <dbReference type="ARBA" id="ARBA00011738"/>
    </source>
</evidence>
<evidence type="ECO:0000256" key="3">
    <source>
        <dbReference type="ARBA" id="ARBA00022576"/>
    </source>
</evidence>
<evidence type="ECO:0000259" key="7">
    <source>
        <dbReference type="PROSITE" id="PS50222"/>
    </source>
</evidence>
<comment type="similarity">
    <text evidence="6">Belongs to the class-I pyridoxal-phosphate-dependent aminotransferase family. Alanine aminotransferase subfamily.</text>
</comment>
<sequence length="650" mass="71808">MFGRRIAARHGFAAGRMIGSIRNSIPCVGVVSTSEGFLTAASKHPPSFTPHPNRRFKSSVQSNALASWQKACWMTYLASSLGSDNLFRSIDANHDNSISAEEIRQFLDAVEHKGVHPRAFKMIDELAHDHELSNAEFKSWLILATKFGNERNSSFFLDYSRYSEVGERRPDKIDGEHDYRSWNETTMSQSIRRMQYAVRGQIVMRADELQSQGKEILFTNIGNPQAVGQPPITFFRQVIALADLPREVGVDHPQVGSLFPADVVKRAKKVQESLGGAGTGAYSGSQGALGFRKDVANFIAARDDHPAYPGNIFITNGASSAIEMVLTTLVSNELDGIMIPIPQYPIYSALIAKLAGRQIGYELEEENGWAASKEELEMRLHAAQAEGIMVKALVIINPGNPTGQVFSREDLEVICKFCAENEIVLLADEVYQRNVYIPDKKFLSAKKVALETPGCENLQLVSFHSTSKGVIGECGRRGGYMELHNIDPYVQSQLYKLASSGLCSNLPGQIMTSLMVNPPQPGDESYEGFVREENEIFEGLKRRSKALVDGLNAVDGITCNPAEGAMYAFPSVKLPPKAIEYADKHDMTPDTVYALSLLDETGICVVPASGFGQKEGRYGFRTTFLPPDDQMMPAIELFASHHRNFCKKFE</sequence>
<reference evidence="8" key="1">
    <citation type="journal article" date="2021" name="Sci. Rep.">
        <title>Diploid genomic architecture of Nitzschia inconspicua, an elite biomass production diatom.</title>
        <authorList>
            <person name="Oliver A."/>
            <person name="Podell S."/>
            <person name="Pinowska A."/>
            <person name="Traller J.C."/>
            <person name="Smith S.R."/>
            <person name="McClure R."/>
            <person name="Beliaev A."/>
            <person name="Bohutskyi P."/>
            <person name="Hill E.A."/>
            <person name="Rabines A."/>
            <person name="Zheng H."/>
            <person name="Allen L.Z."/>
            <person name="Kuo A."/>
            <person name="Grigoriev I.V."/>
            <person name="Allen A.E."/>
            <person name="Hazlebeck D."/>
            <person name="Allen E.E."/>
        </authorList>
    </citation>
    <scope>NUCLEOTIDE SEQUENCE</scope>
    <source>
        <strain evidence="8">Hildebrandi</strain>
    </source>
</reference>
<keyword evidence="5" id="KW-0663">Pyridoxal phosphate</keyword>
<comment type="cofactor">
    <cofactor evidence="1">
        <name>pyridoxal 5'-phosphate</name>
        <dbReference type="ChEBI" id="CHEBI:597326"/>
    </cofactor>
</comment>
<comment type="subunit">
    <text evidence="2">Homodimer.</text>
</comment>
<dbReference type="AlphaFoldDB" id="A0A9K3PN13"/>
<dbReference type="PROSITE" id="PS50222">
    <property type="entry name" value="EF_HAND_2"/>
    <property type="match status" value="1"/>
</dbReference>
<evidence type="ECO:0000256" key="6">
    <source>
        <dbReference type="ARBA" id="ARBA00025785"/>
    </source>
</evidence>
<evidence type="ECO:0000256" key="5">
    <source>
        <dbReference type="ARBA" id="ARBA00022898"/>
    </source>
</evidence>